<feature type="compositionally biased region" description="Basic and acidic residues" evidence="2">
    <location>
        <begin position="329"/>
        <end position="347"/>
    </location>
</feature>
<dbReference type="AlphaFoldDB" id="A0ABD5R5V2"/>
<evidence type="ECO:0000256" key="2">
    <source>
        <dbReference type="SAM" id="MobiDB-lite"/>
    </source>
</evidence>
<protein>
    <submittedName>
        <fullName evidence="4">Uncharacterized protein</fullName>
    </submittedName>
</protein>
<evidence type="ECO:0000313" key="5">
    <source>
        <dbReference type="Proteomes" id="UP001596201"/>
    </source>
</evidence>
<dbReference type="EMBL" id="JBHSKX010000001">
    <property type="protein sequence ID" value="MFC5365359.1"/>
    <property type="molecule type" value="Genomic_DNA"/>
</dbReference>
<keyword evidence="1" id="KW-0175">Coiled coil</keyword>
<feature type="transmembrane region" description="Helical" evidence="3">
    <location>
        <begin position="42"/>
        <end position="63"/>
    </location>
</feature>
<sequence>MADKWTKLSALATVLLIGIPTAAEFYPPLLAGFAEQIFDNSVLGLMRIVGIVVFIFLVSRVALQEELFPSQDKKDWLNKVGWTANGVQNAWEYTGNHPDSDDRKRTVEKMEERVEELERYRNHQYATEEMEDAMSEIISDWRDCQDFIASAPFSNYYTMRALYIEEEADRLKELLEIERQSLPQRLLNTSATRIKDTIERVRRTLYNLRSKPLPYEIHKQLQSKLSKDRLEKFRKGTHYLLVLNNSPNTAVSVELVSYDEEADKKQFNIHDVRHDYKHSPIAIDTVRGYTVTIEMLLTRLDGAEVVDTIPVKFFTPSGHGLKVFEDDESAIRHSDPREENDDSKLTS</sequence>
<proteinExistence type="predicted"/>
<keyword evidence="5" id="KW-1185">Reference proteome</keyword>
<keyword evidence="3" id="KW-0472">Membrane</keyword>
<keyword evidence="3" id="KW-0812">Transmembrane</keyword>
<name>A0ABD5R5V2_9EURY</name>
<keyword evidence="3" id="KW-1133">Transmembrane helix</keyword>
<comment type="caution">
    <text evidence="4">The sequence shown here is derived from an EMBL/GenBank/DDBJ whole genome shotgun (WGS) entry which is preliminary data.</text>
</comment>
<evidence type="ECO:0000313" key="4">
    <source>
        <dbReference type="EMBL" id="MFC5365359.1"/>
    </source>
</evidence>
<organism evidence="4 5">
    <name type="scientific">Salinirubrum litoreum</name>
    <dbReference type="NCBI Taxonomy" id="1126234"/>
    <lineage>
        <taxon>Archaea</taxon>
        <taxon>Methanobacteriati</taxon>
        <taxon>Methanobacteriota</taxon>
        <taxon>Stenosarchaea group</taxon>
        <taxon>Halobacteria</taxon>
        <taxon>Halobacteriales</taxon>
        <taxon>Haloferacaceae</taxon>
        <taxon>Salinirubrum</taxon>
    </lineage>
</organism>
<evidence type="ECO:0000256" key="3">
    <source>
        <dbReference type="SAM" id="Phobius"/>
    </source>
</evidence>
<dbReference type="Proteomes" id="UP001596201">
    <property type="component" value="Unassembled WGS sequence"/>
</dbReference>
<reference evidence="4 5" key="1">
    <citation type="journal article" date="2019" name="Int. J. Syst. Evol. Microbiol.">
        <title>The Global Catalogue of Microorganisms (GCM) 10K type strain sequencing project: providing services to taxonomists for standard genome sequencing and annotation.</title>
        <authorList>
            <consortium name="The Broad Institute Genomics Platform"/>
            <consortium name="The Broad Institute Genome Sequencing Center for Infectious Disease"/>
            <person name="Wu L."/>
            <person name="Ma J."/>
        </authorList>
    </citation>
    <scope>NUCLEOTIDE SEQUENCE [LARGE SCALE GENOMIC DNA]</scope>
    <source>
        <strain evidence="4 5">CGMCC 1.12237</strain>
    </source>
</reference>
<accession>A0ABD5R5V2</accession>
<gene>
    <name evidence="4" type="ORF">ACFPJ5_00290</name>
</gene>
<feature type="coiled-coil region" evidence="1">
    <location>
        <begin position="100"/>
        <end position="127"/>
    </location>
</feature>
<dbReference type="RefSeq" id="WP_227229346.1">
    <property type="nucleotide sequence ID" value="NZ_JAJCVJ010000001.1"/>
</dbReference>
<evidence type="ECO:0000256" key="1">
    <source>
        <dbReference type="SAM" id="Coils"/>
    </source>
</evidence>
<feature type="region of interest" description="Disordered" evidence="2">
    <location>
        <begin position="326"/>
        <end position="347"/>
    </location>
</feature>